<dbReference type="Proteomes" id="UP000292935">
    <property type="component" value="Unassembled WGS sequence"/>
</dbReference>
<dbReference type="RefSeq" id="WP_129230994.1">
    <property type="nucleotide sequence ID" value="NZ_SDPO01000002.1"/>
</dbReference>
<dbReference type="Gene3D" id="3.90.420.10">
    <property type="entry name" value="Oxidoreductase, molybdopterin-binding domain"/>
    <property type="match status" value="1"/>
</dbReference>
<keyword evidence="3" id="KW-1185">Reference proteome</keyword>
<dbReference type="PANTHER" id="PTHR43032">
    <property type="entry name" value="PROTEIN-METHIONINE-SULFOXIDE REDUCTASE"/>
    <property type="match status" value="1"/>
</dbReference>
<dbReference type="Pfam" id="PF00174">
    <property type="entry name" value="Oxidored_molyb"/>
    <property type="match status" value="1"/>
</dbReference>
<protein>
    <submittedName>
        <fullName evidence="2">Reductase</fullName>
    </submittedName>
</protein>
<evidence type="ECO:0000313" key="2">
    <source>
        <dbReference type="EMBL" id="RXZ48658.1"/>
    </source>
</evidence>
<dbReference type="SUPFAM" id="SSF56524">
    <property type="entry name" value="Oxidoreductase molybdopterin-binding domain"/>
    <property type="match status" value="1"/>
</dbReference>
<comment type="caution">
    <text evidence="2">The sequence shown here is derived from an EMBL/GenBank/DDBJ whole genome shotgun (WGS) entry which is preliminary data.</text>
</comment>
<organism evidence="2 3">
    <name type="scientific">Agromyces fucosus</name>
    <dbReference type="NCBI Taxonomy" id="41985"/>
    <lineage>
        <taxon>Bacteria</taxon>
        <taxon>Bacillati</taxon>
        <taxon>Actinomycetota</taxon>
        <taxon>Actinomycetes</taxon>
        <taxon>Micrococcales</taxon>
        <taxon>Microbacteriaceae</taxon>
        <taxon>Agromyces</taxon>
    </lineage>
</organism>
<dbReference type="EMBL" id="SDPO01000002">
    <property type="protein sequence ID" value="RXZ48658.1"/>
    <property type="molecule type" value="Genomic_DNA"/>
</dbReference>
<dbReference type="AlphaFoldDB" id="A0A4Q2JRH1"/>
<sequence>MDLPPGQRAVRGFPRFGIDRVSPPPRAPEGMSIEVSGPLARRVSVDLDELARLPHREVDADFHCVAGWSAIGLRWEGVLFRDFYQLVIEPALAEGARVEYLVFVGLDGYRSIVTLEDALEVDVLIADRLDGEPLPPEHGAPVRLVSPRQYGYISTKHLCRIELHRSEPVGYYHPMKSVQRALSAVRPHRRARVAHEERRRHLPSWLTRQVYRLVVKLPAPPLE</sequence>
<dbReference type="OrthoDB" id="9795587at2"/>
<reference evidence="2 3" key="1">
    <citation type="submission" date="2019-01" db="EMBL/GenBank/DDBJ databases">
        <authorList>
            <person name="Li J."/>
        </authorList>
    </citation>
    <scope>NUCLEOTIDE SEQUENCE [LARGE SCALE GENOMIC DNA]</scope>
    <source>
        <strain evidence="2 3">CCUG 35506</strain>
    </source>
</reference>
<feature type="domain" description="Oxidoreductase molybdopterin-binding" evidence="1">
    <location>
        <begin position="27"/>
        <end position="172"/>
    </location>
</feature>
<dbReference type="InterPro" id="IPR000572">
    <property type="entry name" value="OxRdtase_Mopterin-bd_dom"/>
</dbReference>
<proteinExistence type="predicted"/>
<evidence type="ECO:0000259" key="1">
    <source>
        <dbReference type="Pfam" id="PF00174"/>
    </source>
</evidence>
<dbReference type="InterPro" id="IPR036374">
    <property type="entry name" value="OxRdtase_Mopterin-bd_sf"/>
</dbReference>
<gene>
    <name evidence="2" type="ORF">ESP57_06570</name>
</gene>
<name>A0A4Q2JRH1_9MICO</name>
<accession>A0A4Q2JRH1</accession>
<evidence type="ECO:0000313" key="3">
    <source>
        <dbReference type="Proteomes" id="UP000292935"/>
    </source>
</evidence>